<gene>
    <name evidence="2" type="ORF">DPQ33_02455</name>
</gene>
<comment type="caution">
    <text evidence="2">The sequence shown here is derived from an EMBL/GenBank/DDBJ whole genome shotgun (WGS) entry which is preliminary data.</text>
</comment>
<name>A0A7M3MIL4_9BACT</name>
<feature type="region of interest" description="Disordered" evidence="1">
    <location>
        <begin position="1"/>
        <end position="36"/>
    </location>
</feature>
<reference evidence="2 3" key="1">
    <citation type="submission" date="2018-06" db="EMBL/GenBank/DDBJ databases">
        <title>Complete genome of Desulfovibrio indonesiensis P37SLT.</title>
        <authorList>
            <person name="Crispim J.S."/>
            <person name="Vidigal P.M.P."/>
            <person name="Silva L.C.F."/>
            <person name="Laguardia C.N."/>
            <person name="Araujo L.C."/>
            <person name="Dias R.S."/>
            <person name="Sousa M.P."/>
            <person name="Paula S.O."/>
            <person name="Silva C."/>
        </authorList>
    </citation>
    <scope>NUCLEOTIDE SEQUENCE [LARGE SCALE GENOMIC DNA]</scope>
    <source>
        <strain evidence="2 3">P37SLT</strain>
    </source>
</reference>
<accession>A0A7M3MIL4</accession>
<evidence type="ECO:0000256" key="1">
    <source>
        <dbReference type="SAM" id="MobiDB-lite"/>
    </source>
</evidence>
<evidence type="ECO:0000313" key="2">
    <source>
        <dbReference type="EMBL" id="TVM19240.1"/>
    </source>
</evidence>
<sequence length="73" mass="7972">MLDEPEKDAGVVTRQDVRLDAGLHSDNPAALQGSQDKTRCTASMALCTHRVLHTKSEYAGKAPEDTDRRIVPP</sequence>
<organism evidence="2 3">
    <name type="scientific">Oceanidesulfovibrio indonesiensis</name>
    <dbReference type="NCBI Taxonomy" id="54767"/>
    <lineage>
        <taxon>Bacteria</taxon>
        <taxon>Pseudomonadati</taxon>
        <taxon>Thermodesulfobacteriota</taxon>
        <taxon>Desulfovibrionia</taxon>
        <taxon>Desulfovibrionales</taxon>
        <taxon>Desulfovibrionaceae</taxon>
        <taxon>Oceanidesulfovibrio</taxon>
    </lineage>
</organism>
<dbReference type="Proteomes" id="UP000448292">
    <property type="component" value="Unassembled WGS sequence"/>
</dbReference>
<dbReference type="AlphaFoldDB" id="A0A7M3MIL4"/>
<protein>
    <submittedName>
        <fullName evidence="2">Uncharacterized protein</fullName>
    </submittedName>
</protein>
<evidence type="ECO:0000313" key="3">
    <source>
        <dbReference type="Proteomes" id="UP000448292"/>
    </source>
</evidence>
<keyword evidence="3" id="KW-1185">Reference proteome</keyword>
<dbReference type="EMBL" id="QMIE01000002">
    <property type="protein sequence ID" value="TVM19240.1"/>
    <property type="molecule type" value="Genomic_DNA"/>
</dbReference>
<proteinExistence type="predicted"/>